<sequence>MINFQRNLYEQIQGKAARWQQQDKEEQKMNKTEFIKVRCTLEEKQRIKSRAESTGRKFSDYCREILLNGEVTAVPKMTDNEREAIAILQHTGRYYGQISNLIKLKDEDWLLITKNLSLCAKEAFKRFYDPHFRVDDEIYKVLNLTRNDR</sequence>
<evidence type="ECO:0000313" key="1">
    <source>
        <dbReference type="EMBL" id="EFL46368.1"/>
    </source>
</evidence>
<dbReference type="Proteomes" id="UP000003610">
    <property type="component" value="Unassembled WGS sequence"/>
</dbReference>
<gene>
    <name evidence="1" type="ORF">HMPREF9296_1300</name>
</gene>
<proteinExistence type="predicted"/>
<dbReference type="AlphaFoldDB" id="E1KQ88"/>
<dbReference type="InterPro" id="IPR053842">
    <property type="entry name" value="NikA-like"/>
</dbReference>
<dbReference type="STRING" id="866771.HMPREF9296_1300"/>
<dbReference type="EMBL" id="AEDO01000029">
    <property type="protein sequence ID" value="EFL46368.1"/>
    <property type="molecule type" value="Genomic_DNA"/>
</dbReference>
<dbReference type="RefSeq" id="WP_004356380.1">
    <property type="nucleotide sequence ID" value="NZ_AEDO01000029.1"/>
</dbReference>
<name>E1KQ88_9BACT</name>
<protein>
    <submittedName>
        <fullName evidence="1">Uncharacterized protein</fullName>
    </submittedName>
</protein>
<evidence type="ECO:0000313" key="2">
    <source>
        <dbReference type="Proteomes" id="UP000003610"/>
    </source>
</evidence>
<organism evidence="1 2">
    <name type="scientific">Prevotella disiens FB035-09AN</name>
    <dbReference type="NCBI Taxonomy" id="866771"/>
    <lineage>
        <taxon>Bacteria</taxon>
        <taxon>Pseudomonadati</taxon>
        <taxon>Bacteroidota</taxon>
        <taxon>Bacteroidia</taxon>
        <taxon>Bacteroidales</taxon>
        <taxon>Prevotellaceae</taxon>
        <taxon>Prevotella</taxon>
    </lineage>
</organism>
<accession>E1KQ88</accession>
<comment type="caution">
    <text evidence="1">The sequence shown here is derived from an EMBL/GenBank/DDBJ whole genome shotgun (WGS) entry which is preliminary data.</text>
</comment>
<dbReference type="Pfam" id="PF21983">
    <property type="entry name" value="NikA-like"/>
    <property type="match status" value="1"/>
</dbReference>
<dbReference type="eggNOG" id="ENOG5032N6F">
    <property type="taxonomic scope" value="Bacteria"/>
</dbReference>
<reference evidence="1 2" key="1">
    <citation type="submission" date="2010-08" db="EMBL/GenBank/DDBJ databases">
        <authorList>
            <person name="Durkin A.S."/>
            <person name="Madupu R."/>
            <person name="Torralba M."/>
            <person name="Gillis M."/>
            <person name="Methe B."/>
            <person name="Sutton G."/>
            <person name="Nelson K.E."/>
        </authorList>
    </citation>
    <scope>NUCLEOTIDE SEQUENCE [LARGE SCALE GENOMIC DNA]</scope>
    <source>
        <strain evidence="1 2">FB035-09AN</strain>
    </source>
</reference>